<gene>
    <name evidence="1" type="ORF">OE647_08650</name>
</gene>
<accession>A0ABT2Z1B4</accession>
<sequence>MIYNRFEDAVHDLFLGEFFRFQTAFRRSDIPAHSQCPTSSVLPLAYRASAPAIKGMRTISRNNFVDNFVNDCVNQGVAGSRHR</sequence>
<protein>
    <submittedName>
        <fullName evidence="1">Uncharacterized protein</fullName>
    </submittedName>
</protein>
<keyword evidence="2" id="KW-1185">Reference proteome</keyword>
<name>A0ABT2Z1B4_9RHOB</name>
<dbReference type="Proteomes" id="UP001652503">
    <property type="component" value="Unassembled WGS sequence"/>
</dbReference>
<comment type="caution">
    <text evidence="1">The sequence shown here is derived from an EMBL/GenBank/DDBJ whole genome shotgun (WGS) entry which is preliminary data.</text>
</comment>
<organism evidence="1 2">
    <name type="scientific">Albidovulum sediminicola</name>
    <dbReference type="NCBI Taxonomy" id="2984331"/>
    <lineage>
        <taxon>Bacteria</taxon>
        <taxon>Pseudomonadati</taxon>
        <taxon>Pseudomonadota</taxon>
        <taxon>Alphaproteobacteria</taxon>
        <taxon>Rhodobacterales</taxon>
        <taxon>Paracoccaceae</taxon>
        <taxon>Albidovulum</taxon>
    </lineage>
</organism>
<dbReference type="EMBL" id="JAOWLA010000006">
    <property type="protein sequence ID" value="MCV2864802.1"/>
    <property type="molecule type" value="Genomic_DNA"/>
</dbReference>
<evidence type="ECO:0000313" key="2">
    <source>
        <dbReference type="Proteomes" id="UP001652503"/>
    </source>
</evidence>
<evidence type="ECO:0000313" key="1">
    <source>
        <dbReference type="EMBL" id="MCV2864802.1"/>
    </source>
</evidence>
<reference evidence="1 2" key="1">
    <citation type="submission" date="2022-10" db="EMBL/GenBank/DDBJ databases">
        <title>Defluviimonas sp. nov., isolated from ocean surface water.</title>
        <authorList>
            <person name="He W."/>
            <person name="Wang L."/>
            <person name="Zhang D.-F."/>
        </authorList>
    </citation>
    <scope>NUCLEOTIDE SEQUENCE [LARGE SCALE GENOMIC DNA]</scope>
    <source>
        <strain evidence="1 2">WL0075</strain>
    </source>
</reference>
<proteinExistence type="predicted"/>